<sequence length="388" mass="42185">MSETSVFYYLDYAATTPPSDSAIQRMTQVMESYWGNPSSQHGRGALARKIVEEAREEVAGWLSCRPSEVIFTSGGTESNQLALWGTVSGMRAREAYPRRRQILLSAVEHHSVIACAAALRQQGYEVQFLPVDRQGRVSPDVLAQALSEYTFLVSVQWVNSEVGTVQPIKELARLSREAGALFHTDAVAAASVFDVAAACSEVDLLSISGHKVYGPQGTGILFLRRGTPFRFPFGPGRQERGRRPGTENVPGIAGLAEAVRGLRREYQLRGVHLEQTRRRLWSALKIRKLGLVRFTPQQESHPGILAVGVPGENGDGLVVALSQRGLQVSSGSACRSGEGQPSPVLLAMGFPEDAAMGMIRFSFGQELSSHAVEDIAERFAATLHAVRV</sequence>
<keyword evidence="5" id="KW-0479">Metal-binding</keyword>
<evidence type="ECO:0000256" key="10">
    <source>
        <dbReference type="RuleBase" id="RU004504"/>
    </source>
</evidence>
<evidence type="ECO:0000256" key="2">
    <source>
        <dbReference type="ARBA" id="ARBA00006490"/>
    </source>
</evidence>
<dbReference type="InterPro" id="IPR015421">
    <property type="entry name" value="PyrdxlP-dep_Trfase_major"/>
</dbReference>
<dbReference type="Gene3D" id="1.10.260.50">
    <property type="match status" value="1"/>
</dbReference>
<dbReference type="GO" id="GO:0031071">
    <property type="term" value="F:cysteine desulfurase activity"/>
    <property type="evidence" value="ECO:0007669"/>
    <property type="project" value="UniProtKB-EC"/>
</dbReference>
<evidence type="ECO:0000256" key="3">
    <source>
        <dbReference type="ARBA" id="ARBA00012239"/>
    </source>
</evidence>
<comment type="cofactor">
    <cofactor evidence="1 10">
        <name>pyridoxal 5'-phosphate</name>
        <dbReference type="ChEBI" id="CHEBI:597326"/>
    </cofactor>
</comment>
<evidence type="ECO:0000256" key="1">
    <source>
        <dbReference type="ARBA" id="ARBA00001933"/>
    </source>
</evidence>
<evidence type="ECO:0000256" key="7">
    <source>
        <dbReference type="ARBA" id="ARBA00023004"/>
    </source>
</evidence>
<keyword evidence="13" id="KW-1185">Reference proteome</keyword>
<dbReference type="PROSITE" id="PS00595">
    <property type="entry name" value="AA_TRANSFER_CLASS_5"/>
    <property type="match status" value="1"/>
</dbReference>
<dbReference type="PANTHER" id="PTHR11601:SF34">
    <property type="entry name" value="CYSTEINE DESULFURASE"/>
    <property type="match status" value="1"/>
</dbReference>
<evidence type="ECO:0000313" key="13">
    <source>
        <dbReference type="Proteomes" id="UP000231932"/>
    </source>
</evidence>
<evidence type="ECO:0000256" key="6">
    <source>
        <dbReference type="ARBA" id="ARBA00022898"/>
    </source>
</evidence>
<dbReference type="PIRSF" id="PIRSF005572">
    <property type="entry name" value="NifS"/>
    <property type="match status" value="1"/>
</dbReference>
<dbReference type="GO" id="GO:0046872">
    <property type="term" value="F:metal ion binding"/>
    <property type="evidence" value="ECO:0007669"/>
    <property type="project" value="UniProtKB-KW"/>
</dbReference>
<dbReference type="InterPro" id="IPR000192">
    <property type="entry name" value="Aminotrans_V_dom"/>
</dbReference>
<dbReference type="InterPro" id="IPR016454">
    <property type="entry name" value="Cysteine_dSase"/>
</dbReference>
<gene>
    <name evidence="12" type="ORF">CVV65_08100</name>
</gene>
<keyword evidence="8" id="KW-0411">Iron-sulfur</keyword>
<keyword evidence="4" id="KW-0808">Transferase</keyword>
<comment type="similarity">
    <text evidence="2">Belongs to the class-V pyridoxal-phosphate-dependent aminotransferase family. NifS/IscS subfamily.</text>
</comment>
<dbReference type="PANTHER" id="PTHR11601">
    <property type="entry name" value="CYSTEINE DESULFURYLASE FAMILY MEMBER"/>
    <property type="match status" value="1"/>
</dbReference>
<organism evidence="12 13">
    <name type="scientific">Kyrpidia spormannii</name>
    <dbReference type="NCBI Taxonomy" id="2055160"/>
    <lineage>
        <taxon>Bacteria</taxon>
        <taxon>Bacillati</taxon>
        <taxon>Bacillota</taxon>
        <taxon>Bacilli</taxon>
        <taxon>Bacillales</taxon>
        <taxon>Alicyclobacillaceae</taxon>
        <taxon>Kyrpidia</taxon>
    </lineage>
</organism>
<name>A0A2K8N6C9_9BACL</name>
<dbReference type="KEGG" id="kyr:CVV65_08100"/>
<dbReference type="Gene3D" id="3.90.1150.10">
    <property type="entry name" value="Aspartate Aminotransferase, domain 1"/>
    <property type="match status" value="1"/>
</dbReference>
<dbReference type="Proteomes" id="UP000231932">
    <property type="component" value="Chromosome"/>
</dbReference>
<proteinExistence type="inferred from homology"/>
<dbReference type="InterPro" id="IPR015422">
    <property type="entry name" value="PyrdxlP-dep_Trfase_small"/>
</dbReference>
<dbReference type="AlphaFoldDB" id="A0A2K8N6C9"/>
<dbReference type="RefSeq" id="WP_100667693.1">
    <property type="nucleotide sequence ID" value="NZ_CP024955.1"/>
</dbReference>
<dbReference type="EMBL" id="CP024955">
    <property type="protein sequence ID" value="ATY84888.1"/>
    <property type="molecule type" value="Genomic_DNA"/>
</dbReference>
<protein>
    <recommendedName>
        <fullName evidence="3">cysteine desulfurase</fullName>
        <ecNumber evidence="3">2.8.1.7</ecNumber>
    </recommendedName>
</protein>
<dbReference type="Gene3D" id="3.40.640.10">
    <property type="entry name" value="Type I PLP-dependent aspartate aminotransferase-like (Major domain)"/>
    <property type="match status" value="1"/>
</dbReference>
<reference evidence="13" key="1">
    <citation type="submission" date="2017-11" db="EMBL/GenBank/DDBJ databases">
        <title>Complete Genome Sequence of Kyrpidia sp. Strain EA-1, a thermophilic, hydrogen-oxidizing Bacterium, isolated from the Azores.</title>
        <authorList>
            <person name="Reiner J.E."/>
            <person name="Lapp C.J."/>
            <person name="Bunk B."/>
            <person name="Gescher J."/>
        </authorList>
    </citation>
    <scope>NUCLEOTIDE SEQUENCE [LARGE SCALE GENOMIC DNA]</scope>
    <source>
        <strain evidence="13">EA-1</strain>
    </source>
</reference>
<dbReference type="EC" id="2.8.1.7" evidence="3"/>
<evidence type="ECO:0000313" key="12">
    <source>
        <dbReference type="EMBL" id="ATY84888.1"/>
    </source>
</evidence>
<evidence type="ECO:0000256" key="9">
    <source>
        <dbReference type="ARBA" id="ARBA00050776"/>
    </source>
</evidence>
<dbReference type="SUPFAM" id="SSF53383">
    <property type="entry name" value="PLP-dependent transferases"/>
    <property type="match status" value="1"/>
</dbReference>
<dbReference type="GO" id="GO:0051536">
    <property type="term" value="F:iron-sulfur cluster binding"/>
    <property type="evidence" value="ECO:0007669"/>
    <property type="project" value="UniProtKB-KW"/>
</dbReference>
<evidence type="ECO:0000259" key="11">
    <source>
        <dbReference type="Pfam" id="PF00266"/>
    </source>
</evidence>
<evidence type="ECO:0000256" key="5">
    <source>
        <dbReference type="ARBA" id="ARBA00022723"/>
    </source>
</evidence>
<evidence type="ECO:0000256" key="8">
    <source>
        <dbReference type="ARBA" id="ARBA00023014"/>
    </source>
</evidence>
<dbReference type="Pfam" id="PF00266">
    <property type="entry name" value="Aminotran_5"/>
    <property type="match status" value="1"/>
</dbReference>
<dbReference type="InterPro" id="IPR020578">
    <property type="entry name" value="Aminotrans_V_PyrdxlP_BS"/>
</dbReference>
<accession>A0A2K8N6C9</accession>
<comment type="catalytic activity">
    <reaction evidence="9">
        <text>(sulfur carrier)-H + L-cysteine = (sulfur carrier)-SH + L-alanine</text>
        <dbReference type="Rhea" id="RHEA:43892"/>
        <dbReference type="Rhea" id="RHEA-COMP:14737"/>
        <dbReference type="Rhea" id="RHEA-COMP:14739"/>
        <dbReference type="ChEBI" id="CHEBI:29917"/>
        <dbReference type="ChEBI" id="CHEBI:35235"/>
        <dbReference type="ChEBI" id="CHEBI:57972"/>
        <dbReference type="ChEBI" id="CHEBI:64428"/>
        <dbReference type="EC" id="2.8.1.7"/>
    </reaction>
</comment>
<feature type="domain" description="Aminotransferase class V" evidence="11">
    <location>
        <begin position="9"/>
        <end position="372"/>
    </location>
</feature>
<evidence type="ECO:0000256" key="4">
    <source>
        <dbReference type="ARBA" id="ARBA00022679"/>
    </source>
</evidence>
<dbReference type="InterPro" id="IPR015424">
    <property type="entry name" value="PyrdxlP-dep_Trfase"/>
</dbReference>
<keyword evidence="7" id="KW-0408">Iron</keyword>
<keyword evidence="6" id="KW-0663">Pyridoxal phosphate</keyword>